<dbReference type="InterPro" id="IPR000157">
    <property type="entry name" value="TIR_dom"/>
</dbReference>
<dbReference type="Proteomes" id="UP001558713">
    <property type="component" value="Unassembled WGS sequence"/>
</dbReference>
<evidence type="ECO:0000313" key="3">
    <source>
        <dbReference type="EMBL" id="KAL1218982.1"/>
    </source>
</evidence>
<keyword evidence="1" id="KW-0520">NAD</keyword>
<evidence type="ECO:0000256" key="1">
    <source>
        <dbReference type="ARBA" id="ARBA00023027"/>
    </source>
</evidence>
<gene>
    <name evidence="3" type="ORF">V5N11_020292</name>
</gene>
<dbReference type="InterPro" id="IPR035897">
    <property type="entry name" value="Toll_tir_struct_dom_sf"/>
</dbReference>
<evidence type="ECO:0000313" key="4">
    <source>
        <dbReference type="Proteomes" id="UP001558713"/>
    </source>
</evidence>
<keyword evidence="4" id="KW-1185">Reference proteome</keyword>
<accession>A0ABD1BP88</accession>
<dbReference type="Pfam" id="PF01582">
    <property type="entry name" value="TIR"/>
    <property type="match status" value="1"/>
</dbReference>
<organism evidence="3 4">
    <name type="scientific">Cardamine amara subsp. amara</name>
    <dbReference type="NCBI Taxonomy" id="228776"/>
    <lineage>
        <taxon>Eukaryota</taxon>
        <taxon>Viridiplantae</taxon>
        <taxon>Streptophyta</taxon>
        <taxon>Embryophyta</taxon>
        <taxon>Tracheophyta</taxon>
        <taxon>Spermatophyta</taxon>
        <taxon>Magnoliopsida</taxon>
        <taxon>eudicotyledons</taxon>
        <taxon>Gunneridae</taxon>
        <taxon>Pentapetalae</taxon>
        <taxon>rosids</taxon>
        <taxon>malvids</taxon>
        <taxon>Brassicales</taxon>
        <taxon>Brassicaceae</taxon>
        <taxon>Cardamineae</taxon>
        <taxon>Cardamine</taxon>
    </lineage>
</organism>
<dbReference type="PANTHER" id="PTHR32009:SF161">
    <property type="entry name" value="TIR DOMAIN-CONTAINING PROTEIN"/>
    <property type="match status" value="1"/>
</dbReference>
<dbReference type="PROSITE" id="PS50104">
    <property type="entry name" value="TIR"/>
    <property type="match status" value="1"/>
</dbReference>
<feature type="domain" description="TIR" evidence="2">
    <location>
        <begin position="14"/>
        <end position="174"/>
    </location>
</feature>
<evidence type="ECO:0000259" key="2">
    <source>
        <dbReference type="PROSITE" id="PS50104"/>
    </source>
</evidence>
<name>A0ABD1BP88_CARAN</name>
<reference evidence="3 4" key="1">
    <citation type="submission" date="2024-04" db="EMBL/GenBank/DDBJ databases">
        <title>Genome assembly C_amara_ONT_v2.</title>
        <authorList>
            <person name="Yant L."/>
            <person name="Moore C."/>
            <person name="Slenker M."/>
        </authorList>
    </citation>
    <scope>NUCLEOTIDE SEQUENCE [LARGE SCALE GENOMIC DNA]</scope>
    <source>
        <tissue evidence="3">Leaf</tissue>
    </source>
</reference>
<protein>
    <submittedName>
        <fullName evidence="3">Disease resistance protein RPV1</fullName>
    </submittedName>
</protein>
<dbReference type="PANTHER" id="PTHR32009">
    <property type="entry name" value="TMV RESISTANCE PROTEIN N-LIKE"/>
    <property type="match status" value="1"/>
</dbReference>
<dbReference type="EMBL" id="JBANAX010000193">
    <property type="protein sequence ID" value="KAL1218982.1"/>
    <property type="molecule type" value="Genomic_DNA"/>
</dbReference>
<comment type="caution">
    <text evidence="3">The sequence shown here is derived from an EMBL/GenBank/DDBJ whole genome shotgun (WGS) entry which is preliminary data.</text>
</comment>
<dbReference type="SMART" id="SM00255">
    <property type="entry name" value="TIR"/>
    <property type="match status" value="1"/>
</dbReference>
<proteinExistence type="predicted"/>
<sequence>MMKSGAVSDPRSKLRWDIFLSFQRDMRHNFTERLYEVLVKEQVRVWKDDVERGNHELGPSLVEAMEDSMAYIVVLSPNYAKSHLCLEELAKLCDLKSSLGRLVLPIFYEVDPWIFRKQNGPFEMEFEEHSKRFSEEKVQRWKRAMNLIGNISGFVYGYESTKTSSLILFVTQSLHSYNDIIF</sequence>
<dbReference type="Gene3D" id="3.40.50.10140">
    <property type="entry name" value="Toll/interleukin-1 receptor homology (TIR) domain"/>
    <property type="match status" value="1"/>
</dbReference>
<dbReference type="AlphaFoldDB" id="A0ABD1BP88"/>
<dbReference type="SUPFAM" id="SSF52200">
    <property type="entry name" value="Toll/Interleukin receptor TIR domain"/>
    <property type="match status" value="1"/>
</dbReference>